<dbReference type="GO" id="GO:0006096">
    <property type="term" value="P:glycolytic process"/>
    <property type="evidence" value="ECO:0007669"/>
    <property type="project" value="InterPro"/>
</dbReference>
<dbReference type="Pfam" id="PF00480">
    <property type="entry name" value="ROK"/>
    <property type="match status" value="1"/>
</dbReference>
<dbReference type="AlphaFoldDB" id="A0A917AZF0"/>
<accession>A0A917AZF0</accession>
<dbReference type="Gene3D" id="3.30.420.40">
    <property type="match status" value="2"/>
</dbReference>
<keyword evidence="5" id="KW-0547">Nucleotide-binding</keyword>
<dbReference type="PANTHER" id="PTHR18964:SF149">
    <property type="entry name" value="BIFUNCTIONAL UDP-N-ACETYLGLUCOSAMINE 2-EPIMERASE_N-ACETYLMANNOSAMINE KINASE"/>
    <property type="match status" value="1"/>
</dbReference>
<organism evidence="9 10">
    <name type="scientific">Priestia taiwanensis</name>
    <dbReference type="NCBI Taxonomy" id="1347902"/>
    <lineage>
        <taxon>Bacteria</taxon>
        <taxon>Bacillati</taxon>
        <taxon>Bacillota</taxon>
        <taxon>Bacilli</taxon>
        <taxon>Bacillales</taxon>
        <taxon>Bacillaceae</taxon>
        <taxon>Priestia</taxon>
    </lineage>
</organism>
<name>A0A917AZF0_9BACI</name>
<evidence type="ECO:0000313" key="10">
    <source>
        <dbReference type="Proteomes" id="UP000605259"/>
    </source>
</evidence>
<keyword evidence="7" id="KW-0067">ATP-binding</keyword>
<evidence type="ECO:0000256" key="1">
    <source>
        <dbReference type="ARBA" id="ARBA00006479"/>
    </source>
</evidence>
<comment type="similarity">
    <text evidence="1">Belongs to the ROK (NagC/XylR) family.</text>
</comment>
<dbReference type="GO" id="GO:0005524">
    <property type="term" value="F:ATP binding"/>
    <property type="evidence" value="ECO:0007669"/>
    <property type="project" value="UniProtKB-KW"/>
</dbReference>
<evidence type="ECO:0000256" key="5">
    <source>
        <dbReference type="ARBA" id="ARBA00022741"/>
    </source>
</evidence>
<dbReference type="InterPro" id="IPR043129">
    <property type="entry name" value="ATPase_NBD"/>
</dbReference>
<dbReference type="EMBL" id="BMFK01000010">
    <property type="protein sequence ID" value="GGE85369.1"/>
    <property type="molecule type" value="Genomic_DNA"/>
</dbReference>
<dbReference type="GO" id="GO:0004340">
    <property type="term" value="F:glucokinase activity"/>
    <property type="evidence" value="ECO:0007669"/>
    <property type="project" value="UniProtKB-EC"/>
</dbReference>
<dbReference type="SUPFAM" id="SSF53067">
    <property type="entry name" value="Actin-like ATPase domain"/>
    <property type="match status" value="1"/>
</dbReference>
<dbReference type="InterPro" id="IPR004654">
    <property type="entry name" value="ROK_glcA"/>
</dbReference>
<dbReference type="Proteomes" id="UP000605259">
    <property type="component" value="Unassembled WGS sequence"/>
</dbReference>
<evidence type="ECO:0000256" key="4">
    <source>
        <dbReference type="ARBA" id="ARBA00022679"/>
    </source>
</evidence>
<dbReference type="PROSITE" id="PS01125">
    <property type="entry name" value="ROK"/>
    <property type="match status" value="1"/>
</dbReference>
<proteinExistence type="inferred from homology"/>
<evidence type="ECO:0000313" key="9">
    <source>
        <dbReference type="EMBL" id="GGE85369.1"/>
    </source>
</evidence>
<gene>
    <name evidence="9" type="primary">glcK</name>
    <name evidence="9" type="ORF">GCM10007140_38550</name>
</gene>
<reference evidence="9" key="1">
    <citation type="journal article" date="2014" name="Int. J. Syst. Evol. Microbiol.">
        <title>Complete genome sequence of Corynebacterium casei LMG S-19264T (=DSM 44701T), isolated from a smear-ripened cheese.</title>
        <authorList>
            <consortium name="US DOE Joint Genome Institute (JGI-PGF)"/>
            <person name="Walter F."/>
            <person name="Albersmeier A."/>
            <person name="Kalinowski J."/>
            <person name="Ruckert C."/>
        </authorList>
    </citation>
    <scope>NUCLEOTIDE SEQUENCE</scope>
    <source>
        <strain evidence="9">CGMCC 1.12698</strain>
    </source>
</reference>
<keyword evidence="4" id="KW-0808">Transferase</keyword>
<reference evidence="9" key="2">
    <citation type="submission" date="2020-09" db="EMBL/GenBank/DDBJ databases">
        <authorList>
            <person name="Sun Q."/>
            <person name="Zhou Y."/>
        </authorList>
    </citation>
    <scope>NUCLEOTIDE SEQUENCE</scope>
    <source>
        <strain evidence="9">CGMCC 1.12698</strain>
    </source>
</reference>
<dbReference type="GO" id="GO:0005737">
    <property type="term" value="C:cytoplasm"/>
    <property type="evidence" value="ECO:0007669"/>
    <property type="project" value="InterPro"/>
</dbReference>
<keyword evidence="10" id="KW-1185">Reference proteome</keyword>
<dbReference type="PANTHER" id="PTHR18964">
    <property type="entry name" value="ROK (REPRESSOR, ORF, KINASE) FAMILY"/>
    <property type="match status" value="1"/>
</dbReference>
<dbReference type="EC" id="2.7.1.2" evidence="2"/>
<sequence length="321" mass="33332">MDKKVVVGVDLGGTTTKLAFVTEEGTILHKWEIATDTSGAGKNILPNIAQSIEERAVTHNITKKQVSSIGIGVPGPVDFESGVVEHCINIGWGKTHVRAYLEERMGVSVFVDNDANIASLGELWKGAGAGTKDLVCMTLGTGIGGGVIVDGKIVHGAKGAGGEIGHVTVIRKGGYVCNCGKTGCLETIASATGIARTAVAYIEKDARESVLKDIDREKKLTAKDVFDAYKQGDALATDIVDEIADHLGAAVANIGNMLNPEKIVIGGGVSAAGDALLQPVTRYFEEYAFSTVRTSTKLALATLGNDAGVVGGAYLAKTYGN</sequence>
<keyword evidence="6" id="KW-0418">Kinase</keyword>
<comment type="caution">
    <text evidence="9">The sequence shown here is derived from an EMBL/GenBank/DDBJ whole genome shotgun (WGS) entry which is preliminary data.</text>
</comment>
<evidence type="ECO:0000256" key="3">
    <source>
        <dbReference type="ARBA" id="ARBA00014701"/>
    </source>
</evidence>
<evidence type="ECO:0000256" key="7">
    <source>
        <dbReference type="ARBA" id="ARBA00022840"/>
    </source>
</evidence>
<dbReference type="NCBIfam" id="TIGR00744">
    <property type="entry name" value="ROK_glcA_fam"/>
    <property type="match status" value="1"/>
</dbReference>
<evidence type="ECO:0000256" key="6">
    <source>
        <dbReference type="ARBA" id="ARBA00022777"/>
    </source>
</evidence>
<dbReference type="InterPro" id="IPR000600">
    <property type="entry name" value="ROK"/>
</dbReference>
<dbReference type="InterPro" id="IPR049874">
    <property type="entry name" value="ROK_cs"/>
</dbReference>
<evidence type="ECO:0000256" key="8">
    <source>
        <dbReference type="ARBA" id="ARBA00032386"/>
    </source>
</evidence>
<protein>
    <recommendedName>
        <fullName evidence="3">Glucokinase</fullName>
        <ecNumber evidence="2">2.7.1.2</ecNumber>
    </recommendedName>
    <alternativeName>
        <fullName evidence="8">Glucose kinase</fullName>
    </alternativeName>
</protein>
<dbReference type="RefSeq" id="WP_188390144.1">
    <property type="nucleotide sequence ID" value="NZ_BMFK01000010.1"/>
</dbReference>
<evidence type="ECO:0000256" key="2">
    <source>
        <dbReference type="ARBA" id="ARBA00012323"/>
    </source>
</evidence>